<feature type="compositionally biased region" description="Low complexity" evidence="1">
    <location>
        <begin position="229"/>
        <end position="245"/>
    </location>
</feature>
<evidence type="ECO:0000256" key="1">
    <source>
        <dbReference type="SAM" id="MobiDB-lite"/>
    </source>
</evidence>
<dbReference type="AlphaFoldDB" id="W7ICF3"/>
<feature type="compositionally biased region" description="Basic and acidic residues" evidence="1">
    <location>
        <begin position="322"/>
        <end position="331"/>
    </location>
</feature>
<dbReference type="EMBL" id="KI966415">
    <property type="protein sequence ID" value="EWC46785.1"/>
    <property type="molecule type" value="Genomic_DNA"/>
</dbReference>
<name>W7ICF3_9PEZI</name>
<protein>
    <submittedName>
        <fullName evidence="2">Uncharacterized protein</fullName>
    </submittedName>
</protein>
<accession>W7ICF3</accession>
<proteinExistence type="predicted"/>
<dbReference type="HOGENOM" id="CLU_700249_0_0_1"/>
<keyword evidence="3" id="KW-1185">Reference proteome</keyword>
<reference evidence="2 3" key="1">
    <citation type="submission" date="2013-05" db="EMBL/GenBank/DDBJ databases">
        <title>Drechslerella stenobrocha genome reveals carnivorous origination and mechanical trapping mechanism of predatory fungi.</title>
        <authorList>
            <person name="Liu X."/>
            <person name="Zhang W."/>
            <person name="Liu K."/>
        </authorList>
    </citation>
    <scope>NUCLEOTIDE SEQUENCE [LARGE SCALE GENOMIC DNA]</scope>
    <source>
        <strain evidence="2 3">248</strain>
    </source>
</reference>
<sequence length="394" mass="42852">MATKKKGDQPPQGSSQAASGAKRKRVYEPTETKAQVAKRARKETGHKSAEPTGGPAGALLQPQVGMQTRSRSRREQAATQNTQPPNPAPTATVLPLINPQGRQLCPETQSRCTTTVVEPIPDFLLNKPRRKNLRLRNPRRFYGNVRSQKDAVLRGFRLKPSQAIPTVPPWRGISRVGLIPMPHRQVADIAVVEGGQPAGGSGERLEPAMPPVQIALRQSGPTGQQLGRETATAGGSSTCGESSGGVASLPKAVQHGTSNPRSLVPDGITSPRLEKRKRGVDSEGETKAPKRECRRILRRRQQQMATGQTDAAESITTPQAQEPREQREKISSRCPAPSRRKAPVGGKEQRLRRVQEVAPKPQPKRRGVTSDRPAPAVEPPRRSQRLREKSRGGL</sequence>
<feature type="compositionally biased region" description="Basic and acidic residues" evidence="1">
    <location>
        <begin position="279"/>
        <end position="295"/>
    </location>
</feature>
<dbReference type="OrthoDB" id="5423424at2759"/>
<feature type="region of interest" description="Disordered" evidence="1">
    <location>
        <begin position="220"/>
        <end position="394"/>
    </location>
</feature>
<evidence type="ECO:0000313" key="3">
    <source>
        <dbReference type="Proteomes" id="UP000024837"/>
    </source>
</evidence>
<dbReference type="Proteomes" id="UP000024837">
    <property type="component" value="Unassembled WGS sequence"/>
</dbReference>
<feature type="compositionally biased region" description="Polar residues" evidence="1">
    <location>
        <begin position="304"/>
        <end position="320"/>
    </location>
</feature>
<feature type="compositionally biased region" description="Basic and acidic residues" evidence="1">
    <location>
        <begin position="379"/>
        <end position="394"/>
    </location>
</feature>
<feature type="region of interest" description="Disordered" evidence="1">
    <location>
        <begin position="1"/>
        <end position="94"/>
    </location>
</feature>
<organism evidence="2 3">
    <name type="scientific">Drechslerella stenobrocha 248</name>
    <dbReference type="NCBI Taxonomy" id="1043628"/>
    <lineage>
        <taxon>Eukaryota</taxon>
        <taxon>Fungi</taxon>
        <taxon>Dikarya</taxon>
        <taxon>Ascomycota</taxon>
        <taxon>Pezizomycotina</taxon>
        <taxon>Orbiliomycetes</taxon>
        <taxon>Orbiliales</taxon>
        <taxon>Orbiliaceae</taxon>
        <taxon>Drechslerella</taxon>
    </lineage>
</organism>
<evidence type="ECO:0000313" key="2">
    <source>
        <dbReference type="EMBL" id="EWC46785.1"/>
    </source>
</evidence>
<gene>
    <name evidence="2" type="ORF">DRE_04030</name>
</gene>